<dbReference type="Pfam" id="PF04545">
    <property type="entry name" value="Sigma70_r4"/>
    <property type="match status" value="1"/>
</dbReference>
<keyword evidence="4" id="KW-0804">Transcription</keyword>
<keyword evidence="1" id="KW-0805">Transcription regulation</keyword>
<feature type="domain" description="RNA polymerase sigma-70 region 4" evidence="7">
    <location>
        <begin position="181"/>
        <end position="229"/>
    </location>
</feature>
<sequence>MMIPRSYEQQALKPEKLVEEHMHLVQRIAWHFQGRVGKFAEIEDLLQAGYLGLVDASQRYNVRDGVSFASYASIRIRGSIVDLLRRNSNLCRATITMRQKAAKVQRTLEHKLGRRPETEEIAAELEMTVPELKEWEARFQVNQLQSLDEVYSDHSILFSDRTPTQEDLLEQNDMKRLLREALEELPEREALVLQLYYVEEMNVYEIAAVLEVTTGRVSQIKKAAIFRLRDLIEKKSA</sequence>
<organism evidence="8 9">
    <name type="scientific">Pseudoprimorskyibacter insulae</name>
    <dbReference type="NCBI Taxonomy" id="1695997"/>
    <lineage>
        <taxon>Bacteria</taxon>
        <taxon>Pseudomonadati</taxon>
        <taxon>Pseudomonadota</taxon>
        <taxon>Alphaproteobacteria</taxon>
        <taxon>Rhodobacterales</taxon>
        <taxon>Paracoccaceae</taxon>
        <taxon>Pseudoprimorskyibacter</taxon>
    </lineage>
</organism>
<evidence type="ECO:0000256" key="3">
    <source>
        <dbReference type="ARBA" id="ARBA00023125"/>
    </source>
</evidence>
<dbReference type="InterPro" id="IPR000943">
    <property type="entry name" value="RNA_pol_sigma70"/>
</dbReference>
<evidence type="ECO:0000256" key="4">
    <source>
        <dbReference type="ARBA" id="ARBA00023163"/>
    </source>
</evidence>
<dbReference type="CDD" id="cd06171">
    <property type="entry name" value="Sigma70_r4"/>
    <property type="match status" value="1"/>
</dbReference>
<dbReference type="Proteomes" id="UP000244904">
    <property type="component" value="Unassembled WGS sequence"/>
</dbReference>
<dbReference type="NCBIfam" id="TIGR02479">
    <property type="entry name" value="FliA_WhiG"/>
    <property type="match status" value="1"/>
</dbReference>
<dbReference type="OrthoDB" id="9799825at2"/>
<dbReference type="SUPFAM" id="SSF88946">
    <property type="entry name" value="Sigma2 domain of RNA polymerase sigma factors"/>
    <property type="match status" value="1"/>
</dbReference>
<dbReference type="Pfam" id="PF04539">
    <property type="entry name" value="Sigma70_r3"/>
    <property type="match status" value="1"/>
</dbReference>
<dbReference type="Gene3D" id="1.10.1740.10">
    <property type="match status" value="1"/>
</dbReference>
<dbReference type="EMBL" id="OMOJ01000003">
    <property type="protein sequence ID" value="SPF80055.1"/>
    <property type="molecule type" value="Genomic_DNA"/>
</dbReference>
<reference evidence="9" key="1">
    <citation type="submission" date="2018-03" db="EMBL/GenBank/DDBJ databases">
        <authorList>
            <person name="Rodrigo-Torres L."/>
            <person name="Arahal R. D."/>
            <person name="Lucena T."/>
        </authorList>
    </citation>
    <scope>NUCLEOTIDE SEQUENCE [LARGE SCALE GENOMIC DNA]</scope>
    <source>
        <strain evidence="9">CECT 8871</strain>
    </source>
</reference>
<dbReference type="InterPro" id="IPR013324">
    <property type="entry name" value="RNA_pol_sigma_r3/r4-like"/>
</dbReference>
<evidence type="ECO:0000313" key="8">
    <source>
        <dbReference type="EMBL" id="SPF80055.1"/>
    </source>
</evidence>
<gene>
    <name evidence="8" type="primary">fliA</name>
    <name evidence="8" type="ORF">PRI8871_01857</name>
</gene>
<dbReference type="PANTHER" id="PTHR30385:SF7">
    <property type="entry name" value="RNA POLYMERASE SIGMA FACTOR FLIA"/>
    <property type="match status" value="1"/>
</dbReference>
<accession>A0A2R8AVJ9</accession>
<dbReference type="InterPro" id="IPR012845">
    <property type="entry name" value="RNA_pol_sigma_FliA_WhiG"/>
</dbReference>
<protein>
    <submittedName>
        <fullName evidence="8">RNA polymerase sigma factor FliA</fullName>
    </submittedName>
</protein>
<keyword evidence="2" id="KW-0731">Sigma factor</keyword>
<dbReference type="GO" id="GO:0016987">
    <property type="term" value="F:sigma factor activity"/>
    <property type="evidence" value="ECO:0007669"/>
    <property type="project" value="UniProtKB-KW"/>
</dbReference>
<dbReference type="InterPro" id="IPR007624">
    <property type="entry name" value="RNA_pol_sigma70_r3"/>
</dbReference>
<dbReference type="RefSeq" id="WP_108885936.1">
    <property type="nucleotide sequence ID" value="NZ_OMOJ01000003.1"/>
</dbReference>
<keyword evidence="3" id="KW-0238">DNA-binding</keyword>
<name>A0A2R8AVJ9_9RHOB</name>
<evidence type="ECO:0000259" key="7">
    <source>
        <dbReference type="Pfam" id="PF04545"/>
    </source>
</evidence>
<dbReference type="SUPFAM" id="SSF88659">
    <property type="entry name" value="Sigma3 and sigma4 domains of RNA polymerase sigma factors"/>
    <property type="match status" value="2"/>
</dbReference>
<dbReference type="GO" id="GO:0003899">
    <property type="term" value="F:DNA-directed RNA polymerase activity"/>
    <property type="evidence" value="ECO:0007669"/>
    <property type="project" value="InterPro"/>
</dbReference>
<dbReference type="Pfam" id="PF04542">
    <property type="entry name" value="Sigma70_r2"/>
    <property type="match status" value="1"/>
</dbReference>
<dbReference type="InterPro" id="IPR007630">
    <property type="entry name" value="RNA_pol_sigma70_r4"/>
</dbReference>
<dbReference type="AlphaFoldDB" id="A0A2R8AVJ9"/>
<dbReference type="InterPro" id="IPR014284">
    <property type="entry name" value="RNA_pol_sigma-70_dom"/>
</dbReference>
<dbReference type="PANTHER" id="PTHR30385">
    <property type="entry name" value="SIGMA FACTOR F FLAGELLAR"/>
    <property type="match status" value="1"/>
</dbReference>
<evidence type="ECO:0000313" key="9">
    <source>
        <dbReference type="Proteomes" id="UP000244904"/>
    </source>
</evidence>
<dbReference type="GO" id="GO:0006352">
    <property type="term" value="P:DNA-templated transcription initiation"/>
    <property type="evidence" value="ECO:0007669"/>
    <property type="project" value="InterPro"/>
</dbReference>
<evidence type="ECO:0000256" key="1">
    <source>
        <dbReference type="ARBA" id="ARBA00023015"/>
    </source>
</evidence>
<dbReference type="GO" id="GO:0003677">
    <property type="term" value="F:DNA binding"/>
    <property type="evidence" value="ECO:0007669"/>
    <property type="project" value="UniProtKB-KW"/>
</dbReference>
<keyword evidence="9" id="KW-1185">Reference proteome</keyword>
<feature type="domain" description="RNA polymerase sigma-70 region 3" evidence="5">
    <location>
        <begin position="99"/>
        <end position="134"/>
    </location>
</feature>
<evidence type="ECO:0000259" key="5">
    <source>
        <dbReference type="Pfam" id="PF04539"/>
    </source>
</evidence>
<feature type="domain" description="RNA polymerase sigma-70 region 2" evidence="6">
    <location>
        <begin position="17"/>
        <end position="88"/>
    </location>
</feature>
<evidence type="ECO:0000256" key="2">
    <source>
        <dbReference type="ARBA" id="ARBA00023082"/>
    </source>
</evidence>
<dbReference type="Gene3D" id="1.20.140.160">
    <property type="match status" value="1"/>
</dbReference>
<dbReference type="NCBIfam" id="TIGR02937">
    <property type="entry name" value="sigma70-ECF"/>
    <property type="match status" value="1"/>
</dbReference>
<dbReference type="InterPro" id="IPR013325">
    <property type="entry name" value="RNA_pol_sigma_r2"/>
</dbReference>
<dbReference type="PRINTS" id="PR00046">
    <property type="entry name" value="SIGMA70FCT"/>
</dbReference>
<proteinExistence type="predicted"/>
<dbReference type="InterPro" id="IPR007627">
    <property type="entry name" value="RNA_pol_sigma70_r2"/>
</dbReference>
<evidence type="ECO:0000259" key="6">
    <source>
        <dbReference type="Pfam" id="PF04542"/>
    </source>
</evidence>